<name>A0A8T4KRY2_9ARCH</name>
<organism evidence="1 2">
    <name type="scientific">Candidatus Iainarchaeum sp</name>
    <dbReference type="NCBI Taxonomy" id="3101447"/>
    <lineage>
        <taxon>Archaea</taxon>
        <taxon>Candidatus Iainarchaeota</taxon>
        <taxon>Candidatus Iainarchaeia</taxon>
        <taxon>Candidatus Iainarchaeales</taxon>
        <taxon>Candidatus Iainarchaeaceae</taxon>
        <taxon>Candidatus Iainarchaeum</taxon>
    </lineage>
</organism>
<protein>
    <submittedName>
        <fullName evidence="1">Uncharacterized protein</fullName>
    </submittedName>
</protein>
<dbReference type="AlphaFoldDB" id="A0A8T4KRY2"/>
<comment type="caution">
    <text evidence="1">The sequence shown here is derived from an EMBL/GenBank/DDBJ whole genome shotgun (WGS) entry which is preliminary data.</text>
</comment>
<dbReference type="Proteomes" id="UP000677687">
    <property type="component" value="Unassembled WGS sequence"/>
</dbReference>
<sequence>MDSRTTVLHYPRLDTVLMIEDAIKNANDYPKRTELWKKLPKKVMYQTYRIVIDYLIDSRKVMLTRDDKLVWVFADNEKLKKLIKESVPANA</sequence>
<reference evidence="1" key="2">
    <citation type="submission" date="2021-05" db="EMBL/GenBank/DDBJ databases">
        <title>Protein family content uncovers lineage relationships and bacterial pathway maintenance mechanisms in DPANN archaea.</title>
        <authorList>
            <person name="Castelle C.J."/>
            <person name="Meheust R."/>
            <person name="Jaffe A.L."/>
            <person name="Seitz K."/>
            <person name="Gong X."/>
            <person name="Baker B.J."/>
            <person name="Banfield J.F."/>
        </authorList>
    </citation>
    <scope>NUCLEOTIDE SEQUENCE</scope>
    <source>
        <strain evidence="1">RIFCSPHIGHO2_01_FULL_AR10_44_11</strain>
    </source>
</reference>
<proteinExistence type="predicted"/>
<accession>A0A8T4KRY2</accession>
<gene>
    <name evidence="1" type="ORF">J4415_00510</name>
</gene>
<dbReference type="EMBL" id="JAGVWD010000007">
    <property type="protein sequence ID" value="MBS3057091.1"/>
    <property type="molecule type" value="Genomic_DNA"/>
</dbReference>
<reference evidence="1" key="1">
    <citation type="submission" date="2021-03" db="EMBL/GenBank/DDBJ databases">
        <authorList>
            <person name="Jaffe A."/>
        </authorList>
    </citation>
    <scope>NUCLEOTIDE SEQUENCE</scope>
    <source>
        <strain evidence="1">RIFCSPHIGHO2_01_FULL_AR10_44_11</strain>
    </source>
</reference>
<evidence type="ECO:0000313" key="1">
    <source>
        <dbReference type="EMBL" id="MBS3057091.1"/>
    </source>
</evidence>
<evidence type="ECO:0000313" key="2">
    <source>
        <dbReference type="Proteomes" id="UP000677687"/>
    </source>
</evidence>